<name>A0A7S8IGB4_9CHLR</name>
<feature type="domain" description="HTH lysR-type" evidence="5">
    <location>
        <begin position="1"/>
        <end position="58"/>
    </location>
</feature>
<keyword evidence="3" id="KW-0238">DNA-binding</keyword>
<evidence type="ECO:0000313" key="6">
    <source>
        <dbReference type="EMBL" id="QPC84556.1"/>
    </source>
</evidence>
<dbReference type="PANTHER" id="PTHR30346:SF0">
    <property type="entry name" value="HCA OPERON TRANSCRIPTIONAL ACTIVATOR HCAR"/>
    <property type="match status" value="1"/>
</dbReference>
<dbReference type="PRINTS" id="PR00039">
    <property type="entry name" value="HTHLYSR"/>
</dbReference>
<dbReference type="RefSeq" id="WP_195172619.1">
    <property type="nucleotide sequence ID" value="NZ_CP062983.1"/>
</dbReference>
<evidence type="ECO:0000256" key="3">
    <source>
        <dbReference type="ARBA" id="ARBA00023125"/>
    </source>
</evidence>
<evidence type="ECO:0000313" key="7">
    <source>
        <dbReference type="Proteomes" id="UP000594468"/>
    </source>
</evidence>
<evidence type="ECO:0000256" key="2">
    <source>
        <dbReference type="ARBA" id="ARBA00023015"/>
    </source>
</evidence>
<accession>A0A7S8IGB4</accession>
<dbReference type="KEGG" id="pmet:G4Y79_09320"/>
<dbReference type="GO" id="GO:0003677">
    <property type="term" value="F:DNA binding"/>
    <property type="evidence" value="ECO:0007669"/>
    <property type="project" value="UniProtKB-KW"/>
</dbReference>
<dbReference type="Gene3D" id="1.10.10.10">
    <property type="entry name" value="Winged helix-like DNA-binding domain superfamily/Winged helix DNA-binding domain"/>
    <property type="match status" value="1"/>
</dbReference>
<dbReference type="Pfam" id="PF03466">
    <property type="entry name" value="LysR_substrate"/>
    <property type="match status" value="1"/>
</dbReference>
<dbReference type="SUPFAM" id="SSF46785">
    <property type="entry name" value="Winged helix' DNA-binding domain"/>
    <property type="match status" value="1"/>
</dbReference>
<dbReference type="Proteomes" id="UP000594468">
    <property type="component" value="Chromosome"/>
</dbReference>
<dbReference type="CDD" id="cd08414">
    <property type="entry name" value="PBP2_LTTR_aromatics_like"/>
    <property type="match status" value="1"/>
</dbReference>
<gene>
    <name evidence="6" type="ORF">G4Y79_09320</name>
</gene>
<keyword evidence="4" id="KW-0804">Transcription</keyword>
<protein>
    <submittedName>
        <fullName evidence="6">LysR family transcriptional regulator</fullName>
    </submittedName>
</protein>
<dbReference type="EMBL" id="CP062983">
    <property type="protein sequence ID" value="QPC84556.1"/>
    <property type="molecule type" value="Genomic_DNA"/>
</dbReference>
<dbReference type="PROSITE" id="PS50931">
    <property type="entry name" value="HTH_LYSR"/>
    <property type="match status" value="1"/>
</dbReference>
<evidence type="ECO:0000259" key="5">
    <source>
        <dbReference type="PROSITE" id="PS50931"/>
    </source>
</evidence>
<comment type="similarity">
    <text evidence="1">Belongs to the LysR transcriptional regulatory family.</text>
</comment>
<reference evidence="6 7" key="1">
    <citation type="submission" date="2020-02" db="EMBL/GenBank/DDBJ databases">
        <authorList>
            <person name="Zheng R.K."/>
            <person name="Sun C.M."/>
        </authorList>
    </citation>
    <scope>NUCLEOTIDE SEQUENCE [LARGE SCALE GENOMIC DNA]</scope>
    <source>
        <strain evidence="7">rifampicinis</strain>
    </source>
</reference>
<dbReference type="InterPro" id="IPR036390">
    <property type="entry name" value="WH_DNA-bd_sf"/>
</dbReference>
<dbReference type="GO" id="GO:0032993">
    <property type="term" value="C:protein-DNA complex"/>
    <property type="evidence" value="ECO:0007669"/>
    <property type="project" value="TreeGrafter"/>
</dbReference>
<evidence type="ECO:0000256" key="1">
    <source>
        <dbReference type="ARBA" id="ARBA00009437"/>
    </source>
</evidence>
<dbReference type="InterPro" id="IPR005119">
    <property type="entry name" value="LysR_subst-bd"/>
</dbReference>
<dbReference type="GO" id="GO:0003700">
    <property type="term" value="F:DNA-binding transcription factor activity"/>
    <property type="evidence" value="ECO:0007669"/>
    <property type="project" value="InterPro"/>
</dbReference>
<dbReference type="InterPro" id="IPR000847">
    <property type="entry name" value="LysR_HTH_N"/>
</dbReference>
<dbReference type="SUPFAM" id="SSF53850">
    <property type="entry name" value="Periplasmic binding protein-like II"/>
    <property type="match status" value="1"/>
</dbReference>
<sequence length="305" mass="34837">MELRHLRYFVAVAEDLHFKRAAERLQISQQPLSVQIRNLEDELGVTLFERTTRSVKLTQAGYVFLQKAKETLQLAEESVRVAREAERGERGKIVVGYISTSLYNVLPLMMRTFRETSPNVEVDLQELCFPDLQQLVIEGVLDIALIATHSYNNSFIQHHELDCLTLCREPFVVVMPKNHDLARLTEVPFQMLDNLPFIQFSVEEKRQAHDEVVSFFYHHGITLNAVQEVASEQAQIGMVAAGIGISIVSESVAKSRETDVVYRRLTEPSVDVDFNLIWQRQAPTALVERFVRVAQTQAWKSQPGE</sequence>
<keyword evidence="2" id="KW-0805">Transcription regulation</keyword>
<dbReference type="FunFam" id="1.10.10.10:FF:000001">
    <property type="entry name" value="LysR family transcriptional regulator"/>
    <property type="match status" value="1"/>
</dbReference>
<dbReference type="Gene3D" id="3.40.190.10">
    <property type="entry name" value="Periplasmic binding protein-like II"/>
    <property type="match status" value="2"/>
</dbReference>
<keyword evidence="7" id="KW-1185">Reference proteome</keyword>
<dbReference type="InterPro" id="IPR036388">
    <property type="entry name" value="WH-like_DNA-bd_sf"/>
</dbReference>
<dbReference type="PANTHER" id="PTHR30346">
    <property type="entry name" value="TRANSCRIPTIONAL DUAL REGULATOR HCAR-RELATED"/>
    <property type="match status" value="1"/>
</dbReference>
<dbReference type="Pfam" id="PF00126">
    <property type="entry name" value="HTH_1"/>
    <property type="match status" value="1"/>
</dbReference>
<evidence type="ECO:0000256" key="4">
    <source>
        <dbReference type="ARBA" id="ARBA00023163"/>
    </source>
</evidence>
<proteinExistence type="inferred from homology"/>
<dbReference type="AlphaFoldDB" id="A0A7S8IGB4"/>
<organism evidence="6 7">
    <name type="scientific">Phototrophicus methaneseepsis</name>
    <dbReference type="NCBI Taxonomy" id="2710758"/>
    <lineage>
        <taxon>Bacteria</taxon>
        <taxon>Bacillati</taxon>
        <taxon>Chloroflexota</taxon>
        <taxon>Candidatus Thermofontia</taxon>
        <taxon>Phototrophicales</taxon>
        <taxon>Phototrophicaceae</taxon>
        <taxon>Phototrophicus</taxon>
    </lineage>
</organism>